<dbReference type="Gene3D" id="3.30.565.10">
    <property type="entry name" value="Histidine kinase-like ATPase, C-terminal domain"/>
    <property type="match status" value="1"/>
</dbReference>
<dbReference type="SUPFAM" id="SSF55874">
    <property type="entry name" value="ATPase domain of HSP90 chaperone/DNA topoisomerase II/histidine kinase"/>
    <property type="match status" value="1"/>
</dbReference>
<comment type="caution">
    <text evidence="5">The sequence shown here is derived from an EMBL/GenBank/DDBJ whole genome shotgun (WGS) entry which is preliminary data.</text>
</comment>
<evidence type="ECO:0000259" key="4">
    <source>
        <dbReference type="Pfam" id="PF02518"/>
    </source>
</evidence>
<keyword evidence="6" id="KW-1185">Reference proteome</keyword>
<dbReference type="PRINTS" id="PR00344">
    <property type="entry name" value="BCTRLSENSOR"/>
</dbReference>
<dbReference type="GO" id="GO:0004673">
    <property type="term" value="F:protein histidine kinase activity"/>
    <property type="evidence" value="ECO:0007669"/>
    <property type="project" value="UniProtKB-EC"/>
</dbReference>
<comment type="catalytic activity">
    <reaction evidence="1">
        <text>ATP + protein L-histidine = ADP + protein N-phospho-L-histidine.</text>
        <dbReference type="EC" id="2.7.13.3"/>
    </reaction>
</comment>
<keyword evidence="3" id="KW-0902">Two-component regulatory system</keyword>
<name>A0A7Y0L1L1_9FIRM</name>
<dbReference type="AlphaFoldDB" id="A0A7Y0L1L1"/>
<sequence length="109" mass="11714">MLVGICSRLITYSRVVRKNPLDDQIRLVADISREDNGPGVPTESRNGYLIPPFTTKSNGHGLGLSAVHANVRQHGGSIWVSSAPGPCFICFARHVRSRTPNDGKHPAGG</sequence>
<gene>
    <name evidence="5" type="ORF">HIJ39_01700</name>
</gene>
<dbReference type="InterPro" id="IPR036890">
    <property type="entry name" value="HATPase_C_sf"/>
</dbReference>
<proteinExistence type="predicted"/>
<organism evidence="5 6">
    <name type="scientific">Sulfobacillus harzensis</name>
    <dbReference type="NCBI Taxonomy" id="2729629"/>
    <lineage>
        <taxon>Bacteria</taxon>
        <taxon>Bacillati</taxon>
        <taxon>Bacillota</taxon>
        <taxon>Clostridia</taxon>
        <taxon>Eubacteriales</taxon>
        <taxon>Clostridiales Family XVII. Incertae Sedis</taxon>
        <taxon>Sulfobacillus</taxon>
    </lineage>
</organism>
<evidence type="ECO:0000313" key="6">
    <source>
        <dbReference type="Proteomes" id="UP000533476"/>
    </source>
</evidence>
<dbReference type="EMBL" id="JABBVZ010000003">
    <property type="protein sequence ID" value="NMP21071.1"/>
    <property type="molecule type" value="Genomic_DNA"/>
</dbReference>
<evidence type="ECO:0000256" key="2">
    <source>
        <dbReference type="ARBA" id="ARBA00012438"/>
    </source>
</evidence>
<feature type="domain" description="Histidine kinase/HSP90-like ATPase" evidence="4">
    <location>
        <begin position="31"/>
        <end position="90"/>
    </location>
</feature>
<evidence type="ECO:0000313" key="5">
    <source>
        <dbReference type="EMBL" id="NMP21071.1"/>
    </source>
</evidence>
<dbReference type="GO" id="GO:0000160">
    <property type="term" value="P:phosphorelay signal transduction system"/>
    <property type="evidence" value="ECO:0007669"/>
    <property type="project" value="UniProtKB-KW"/>
</dbReference>
<dbReference type="InterPro" id="IPR003594">
    <property type="entry name" value="HATPase_dom"/>
</dbReference>
<protein>
    <recommendedName>
        <fullName evidence="2">histidine kinase</fullName>
        <ecNumber evidence="2">2.7.13.3</ecNumber>
    </recommendedName>
</protein>
<dbReference type="InterPro" id="IPR004358">
    <property type="entry name" value="Sig_transdc_His_kin-like_C"/>
</dbReference>
<dbReference type="EC" id="2.7.13.3" evidence="2"/>
<evidence type="ECO:0000256" key="3">
    <source>
        <dbReference type="ARBA" id="ARBA00023012"/>
    </source>
</evidence>
<accession>A0A7Y0L1L1</accession>
<dbReference type="Pfam" id="PF02518">
    <property type="entry name" value="HATPase_c"/>
    <property type="match status" value="1"/>
</dbReference>
<reference evidence="5 6" key="1">
    <citation type="submission" date="2020-04" db="EMBL/GenBank/DDBJ databases">
        <authorList>
            <person name="Zhang R."/>
            <person name="Schippers A."/>
        </authorList>
    </citation>
    <scope>NUCLEOTIDE SEQUENCE [LARGE SCALE GENOMIC DNA]</scope>
    <source>
        <strain evidence="5 6">DSM 109850</strain>
    </source>
</reference>
<dbReference type="Proteomes" id="UP000533476">
    <property type="component" value="Unassembled WGS sequence"/>
</dbReference>
<evidence type="ECO:0000256" key="1">
    <source>
        <dbReference type="ARBA" id="ARBA00000085"/>
    </source>
</evidence>